<name>A0AAE0YE59_9GAST</name>
<evidence type="ECO:0000313" key="1">
    <source>
        <dbReference type="EMBL" id="KAK3742692.1"/>
    </source>
</evidence>
<dbReference type="AlphaFoldDB" id="A0AAE0YE59"/>
<dbReference type="Proteomes" id="UP001283361">
    <property type="component" value="Unassembled WGS sequence"/>
</dbReference>
<keyword evidence="2" id="KW-1185">Reference proteome</keyword>
<comment type="caution">
    <text evidence="1">The sequence shown here is derived from an EMBL/GenBank/DDBJ whole genome shotgun (WGS) entry which is preliminary data.</text>
</comment>
<proteinExistence type="predicted"/>
<dbReference type="EMBL" id="JAWDGP010006345">
    <property type="protein sequence ID" value="KAK3742692.1"/>
    <property type="molecule type" value="Genomic_DNA"/>
</dbReference>
<organism evidence="1 2">
    <name type="scientific">Elysia crispata</name>
    <name type="common">lettuce slug</name>
    <dbReference type="NCBI Taxonomy" id="231223"/>
    <lineage>
        <taxon>Eukaryota</taxon>
        <taxon>Metazoa</taxon>
        <taxon>Spiralia</taxon>
        <taxon>Lophotrochozoa</taxon>
        <taxon>Mollusca</taxon>
        <taxon>Gastropoda</taxon>
        <taxon>Heterobranchia</taxon>
        <taxon>Euthyneura</taxon>
        <taxon>Panpulmonata</taxon>
        <taxon>Sacoglossa</taxon>
        <taxon>Placobranchoidea</taxon>
        <taxon>Plakobranchidae</taxon>
        <taxon>Elysia</taxon>
    </lineage>
</organism>
<gene>
    <name evidence="1" type="ORF">RRG08_025638</name>
</gene>
<evidence type="ECO:0000313" key="2">
    <source>
        <dbReference type="Proteomes" id="UP001283361"/>
    </source>
</evidence>
<reference evidence="1" key="1">
    <citation type="journal article" date="2023" name="G3 (Bethesda)">
        <title>A reference genome for the long-term kleptoplast-retaining sea slug Elysia crispata morphotype clarki.</title>
        <authorList>
            <person name="Eastman K.E."/>
            <person name="Pendleton A.L."/>
            <person name="Shaikh M.A."/>
            <person name="Suttiyut T."/>
            <person name="Ogas R."/>
            <person name="Tomko P."/>
            <person name="Gavelis G."/>
            <person name="Widhalm J.R."/>
            <person name="Wisecaver J.H."/>
        </authorList>
    </citation>
    <scope>NUCLEOTIDE SEQUENCE</scope>
    <source>
        <strain evidence="1">ECLA1</strain>
    </source>
</reference>
<accession>A0AAE0YE59</accession>
<protein>
    <submittedName>
        <fullName evidence="1">Uncharacterized protein</fullName>
    </submittedName>
</protein>
<sequence length="69" mass="7522">MNHHISKSHALDDPMPFLLVDAWKLPGHLYKAGYEKSFSEMKPTTPSTDGNIGGILLDIRSGSVQLAAD</sequence>